<keyword evidence="3" id="KW-0234">DNA repair</keyword>
<evidence type="ECO:0000313" key="5">
    <source>
        <dbReference type="EMBL" id="OHX45043.1"/>
    </source>
</evidence>
<keyword evidence="2" id="KW-0227">DNA damage</keyword>
<evidence type="ECO:0000256" key="2">
    <source>
        <dbReference type="ARBA" id="ARBA00022763"/>
    </source>
</evidence>
<evidence type="ECO:0000256" key="3">
    <source>
        <dbReference type="ARBA" id="ARBA00023204"/>
    </source>
</evidence>
<evidence type="ECO:0000256" key="1">
    <source>
        <dbReference type="ARBA" id="ARBA00006638"/>
    </source>
</evidence>
<organism evidence="5 6">
    <name type="scientific">Cytobacillus oceanisediminis</name>
    <dbReference type="NCBI Taxonomy" id="665099"/>
    <lineage>
        <taxon>Bacteria</taxon>
        <taxon>Bacillati</taxon>
        <taxon>Bacillota</taxon>
        <taxon>Bacilli</taxon>
        <taxon>Bacillales</taxon>
        <taxon>Bacillaceae</taxon>
        <taxon>Cytobacillus</taxon>
    </lineage>
</organism>
<evidence type="ECO:0008006" key="7">
    <source>
        <dbReference type="Google" id="ProtNLM"/>
    </source>
</evidence>
<dbReference type="RefSeq" id="WP_050807841.1">
    <property type="nucleotide sequence ID" value="NZ_MBRJ01000039.1"/>
</dbReference>
<reference evidence="5 6" key="1">
    <citation type="submission" date="2016-07" db="EMBL/GenBank/DDBJ databases">
        <title>Bacillus oceanisediminis whole genome.</title>
        <authorList>
            <person name="Pal Y."/>
            <person name="Verma A."/>
            <person name="Mual P."/>
            <person name="Srinivasan K."/>
        </authorList>
    </citation>
    <scope>NUCLEOTIDE SEQUENCE [LARGE SCALE GENOMIC DNA]</scope>
    <source>
        <strain evidence="5 6">Bhandara28</strain>
    </source>
</reference>
<proteinExistence type="inferred from homology"/>
<accession>A0ABX3CMZ9</accession>
<name>A0ABX3CMZ9_9BACI</name>
<evidence type="ECO:0000313" key="6">
    <source>
        <dbReference type="Proteomes" id="UP000180194"/>
    </source>
</evidence>
<keyword evidence="6" id="KW-1185">Reference proteome</keyword>
<evidence type="ECO:0000256" key="4">
    <source>
        <dbReference type="SAM" id="MobiDB-lite"/>
    </source>
</evidence>
<dbReference type="Pfam" id="PF04098">
    <property type="entry name" value="Rad52_Rad22"/>
    <property type="match status" value="1"/>
</dbReference>
<comment type="caution">
    <text evidence="5">The sequence shown here is derived from an EMBL/GenBank/DDBJ whole genome shotgun (WGS) entry which is preliminary data.</text>
</comment>
<dbReference type="EMBL" id="MBRJ01000039">
    <property type="protein sequence ID" value="OHX45043.1"/>
    <property type="molecule type" value="Genomic_DNA"/>
</dbReference>
<dbReference type="InterPro" id="IPR041247">
    <property type="entry name" value="Rad52_fam"/>
</dbReference>
<gene>
    <name evidence="5" type="ORF">BBV17_24270</name>
</gene>
<comment type="similarity">
    <text evidence="1">Belongs to the RAD52 family.</text>
</comment>
<dbReference type="Proteomes" id="UP000180194">
    <property type="component" value="Unassembled WGS sequence"/>
</dbReference>
<protein>
    <recommendedName>
        <fullName evidence="7">Rad52/22 family double-strand break repair protein</fullName>
    </recommendedName>
</protein>
<feature type="compositionally biased region" description="Polar residues" evidence="4">
    <location>
        <begin position="161"/>
        <end position="174"/>
    </location>
</feature>
<feature type="region of interest" description="Disordered" evidence="4">
    <location>
        <begin position="157"/>
        <end position="190"/>
    </location>
</feature>
<sequence length="272" mass="30298">MSQLNAHEVFEKLGAPFSESEIEWRAQQVYEGKNGTPPKALVVPYVQSRAIMNRLDDVVGWHRWENIVEELPGGGIIQGIRIWLSDTRSITKWDGADRTNIEATKGGISSAFKRAAVLLNIGRYLYSENARWVQIAPNKVTQKDEYITDKKKNISGYFTPPSLSGNNNYQGKQQSTEEPKKNQNKTIQEPNEVPAGMIECTFKGFIDRDGSVGKYLEAWFESNGDIACLYAIGATRDQLLSLNLQEGDVVAVASKPDDKGNFIIQTLVKVAA</sequence>